<evidence type="ECO:0000313" key="3">
    <source>
        <dbReference type="EMBL" id="CAL4801066.1"/>
    </source>
</evidence>
<evidence type="ECO:0000313" key="4">
    <source>
        <dbReference type="Proteomes" id="UP001152797"/>
    </source>
</evidence>
<dbReference type="OrthoDB" id="411088at2759"/>
<feature type="compositionally biased region" description="Basic residues" evidence="1">
    <location>
        <begin position="302"/>
        <end position="315"/>
    </location>
</feature>
<reference evidence="2" key="1">
    <citation type="submission" date="2022-10" db="EMBL/GenBank/DDBJ databases">
        <authorList>
            <person name="Chen Y."/>
            <person name="Dougan E. K."/>
            <person name="Chan C."/>
            <person name="Rhodes N."/>
            <person name="Thang M."/>
        </authorList>
    </citation>
    <scope>NUCLEOTIDE SEQUENCE</scope>
</reference>
<dbReference type="EMBL" id="CAMXCT020006002">
    <property type="protein sequence ID" value="CAL1167129.1"/>
    <property type="molecule type" value="Genomic_DNA"/>
</dbReference>
<evidence type="ECO:0000256" key="1">
    <source>
        <dbReference type="SAM" id="MobiDB-lite"/>
    </source>
</evidence>
<reference evidence="3 4" key="2">
    <citation type="submission" date="2024-05" db="EMBL/GenBank/DDBJ databases">
        <authorList>
            <person name="Chen Y."/>
            <person name="Shah S."/>
            <person name="Dougan E. K."/>
            <person name="Thang M."/>
            <person name="Chan C."/>
        </authorList>
    </citation>
    <scope>NUCLEOTIDE SEQUENCE [LARGE SCALE GENOMIC DNA]</scope>
</reference>
<accession>A0A9P1GKJ2</accession>
<protein>
    <submittedName>
        <fullName evidence="2">Uncharacterized protein</fullName>
    </submittedName>
</protein>
<name>A0A9P1GKJ2_9DINO</name>
<keyword evidence="4" id="KW-1185">Reference proteome</keyword>
<proteinExistence type="predicted"/>
<gene>
    <name evidence="2" type="ORF">C1SCF055_LOCUS38703</name>
</gene>
<organism evidence="2">
    <name type="scientific">Cladocopium goreaui</name>
    <dbReference type="NCBI Taxonomy" id="2562237"/>
    <lineage>
        <taxon>Eukaryota</taxon>
        <taxon>Sar</taxon>
        <taxon>Alveolata</taxon>
        <taxon>Dinophyceae</taxon>
        <taxon>Suessiales</taxon>
        <taxon>Symbiodiniaceae</taxon>
        <taxon>Cladocopium</taxon>
    </lineage>
</organism>
<dbReference type="AlphaFoldDB" id="A0A9P1GKJ2"/>
<dbReference type="Proteomes" id="UP001152797">
    <property type="component" value="Unassembled WGS sequence"/>
</dbReference>
<comment type="caution">
    <text evidence="2">The sequence shown here is derived from an EMBL/GenBank/DDBJ whole genome shotgun (WGS) entry which is preliminary data.</text>
</comment>
<dbReference type="EMBL" id="CAMXCT010006002">
    <property type="protein sequence ID" value="CAI4013754.1"/>
    <property type="molecule type" value="Genomic_DNA"/>
</dbReference>
<dbReference type="EMBL" id="CAMXCT030006002">
    <property type="protein sequence ID" value="CAL4801066.1"/>
    <property type="molecule type" value="Genomic_DNA"/>
</dbReference>
<feature type="region of interest" description="Disordered" evidence="1">
    <location>
        <begin position="294"/>
        <end position="329"/>
    </location>
</feature>
<sequence length="601" mass="68192">MSASPSPVAAVAAVAAATPAPSKWQRLVALARLLRDQLRRYREVAPVAGLLYALWQRRQWQWQASQAAKAVRDRHFMELCTFLLVNVDGLKRGADASTTISVQTLFTRTLRSLMFDNDAWELLVDWCVGEQMVDLVSQAAEKAVPAAPLLELGGDGWLVMANINAHLMEATCSYGHVAAACGNPVNVVEFLYGLVNDRTTTSRQQLRVYVVREKDLQNLPESLELDLRRSSFRSAFSVLQSMARSYTAPPPGFRQHNALSMTTGLPSAMGRTWLTFPDPRIRFCRFPAFGSSMMRPQSVPTKTKKKDRSRGRGRPRSVGAPFPKGGLDDDAFSDASDFEAFDRQLKRQDPYGRWVAANREERGHRERLVNIQGEFLNPVVAHRMRAKNNPYRRKTLYDQLKEITNAEDACTRALRADRLEGWTRSSETTEVRHVLKIDDGSNNRTRPKNVRKSDAGADMVFMMDNADVLEDPVGRLVEVGERAQRHREEQERRQDIEHRMAETQEKFGIQRMQIVEEQKKVPSPTARAVAQKKRATEMIVFEQPVSFAIGAFDKWMRGYLQRWELIKVTPSESEDRLLKSSLLKQRRSKSQVKSVGFDLGT</sequence>
<evidence type="ECO:0000313" key="2">
    <source>
        <dbReference type="EMBL" id="CAI4013754.1"/>
    </source>
</evidence>